<protein>
    <submittedName>
        <fullName evidence="2">Uncharacterized protein</fullName>
    </submittedName>
</protein>
<accession>A0ABR1THJ1</accession>
<sequence>MLEILPDQPSVQTKSSAPSDRVTMKMCTKCGGRLGVEGGPRCRECRMKSRLSYMRVTGGLASEYSCSGCHLGLKYKNTAFCKACAEEADEDCKTERQALIELGIGAACGFANMDECCRSPKFALSESAEKGTARVAEWHSHNKAPPVTAPQRQEPTAYHEQQDGEEDKGSERA</sequence>
<feature type="region of interest" description="Disordered" evidence="1">
    <location>
        <begin position="1"/>
        <end position="20"/>
    </location>
</feature>
<dbReference type="Proteomes" id="UP001444661">
    <property type="component" value="Unassembled WGS sequence"/>
</dbReference>
<evidence type="ECO:0000313" key="3">
    <source>
        <dbReference type="Proteomes" id="UP001444661"/>
    </source>
</evidence>
<keyword evidence="3" id="KW-1185">Reference proteome</keyword>
<evidence type="ECO:0000256" key="1">
    <source>
        <dbReference type="SAM" id="MobiDB-lite"/>
    </source>
</evidence>
<organism evidence="2 3">
    <name type="scientific">Apiospora rasikravindrae</name>
    <dbReference type="NCBI Taxonomy" id="990691"/>
    <lineage>
        <taxon>Eukaryota</taxon>
        <taxon>Fungi</taxon>
        <taxon>Dikarya</taxon>
        <taxon>Ascomycota</taxon>
        <taxon>Pezizomycotina</taxon>
        <taxon>Sordariomycetes</taxon>
        <taxon>Xylariomycetidae</taxon>
        <taxon>Amphisphaeriales</taxon>
        <taxon>Apiosporaceae</taxon>
        <taxon>Apiospora</taxon>
    </lineage>
</organism>
<name>A0ABR1THJ1_9PEZI</name>
<reference evidence="2 3" key="1">
    <citation type="submission" date="2023-01" db="EMBL/GenBank/DDBJ databases">
        <title>Analysis of 21 Apiospora genomes using comparative genomics revels a genus with tremendous synthesis potential of carbohydrate active enzymes and secondary metabolites.</title>
        <authorList>
            <person name="Sorensen T."/>
        </authorList>
    </citation>
    <scope>NUCLEOTIDE SEQUENCE [LARGE SCALE GENOMIC DNA]</scope>
    <source>
        <strain evidence="2 3">CBS 33761</strain>
    </source>
</reference>
<feature type="compositionally biased region" description="Basic and acidic residues" evidence="1">
    <location>
        <begin position="128"/>
        <end position="140"/>
    </location>
</feature>
<feature type="compositionally biased region" description="Polar residues" evidence="1">
    <location>
        <begin position="9"/>
        <end position="18"/>
    </location>
</feature>
<evidence type="ECO:0000313" key="2">
    <source>
        <dbReference type="EMBL" id="KAK8045425.1"/>
    </source>
</evidence>
<comment type="caution">
    <text evidence="2">The sequence shown here is derived from an EMBL/GenBank/DDBJ whole genome shotgun (WGS) entry which is preliminary data.</text>
</comment>
<feature type="region of interest" description="Disordered" evidence="1">
    <location>
        <begin position="128"/>
        <end position="173"/>
    </location>
</feature>
<gene>
    <name evidence="2" type="ORF">PG993_005449</name>
</gene>
<proteinExistence type="predicted"/>
<dbReference type="EMBL" id="JAQQWK010000003">
    <property type="protein sequence ID" value="KAK8045425.1"/>
    <property type="molecule type" value="Genomic_DNA"/>
</dbReference>